<dbReference type="InterPro" id="IPR000504">
    <property type="entry name" value="RRM_dom"/>
</dbReference>
<dbReference type="GO" id="GO:0006302">
    <property type="term" value="P:double-strand break repair"/>
    <property type="evidence" value="ECO:0007669"/>
    <property type="project" value="UniProtKB-ARBA"/>
</dbReference>
<keyword evidence="2" id="KW-0227">DNA damage</keyword>
<proteinExistence type="inferred from homology"/>
<dbReference type="Gene3D" id="3.30.70.330">
    <property type="match status" value="1"/>
</dbReference>
<dbReference type="GO" id="GO:0006310">
    <property type="term" value="P:DNA recombination"/>
    <property type="evidence" value="ECO:0007669"/>
    <property type="project" value="UniProtKB-ARBA"/>
</dbReference>
<dbReference type="InterPro" id="IPR041247">
    <property type="entry name" value="Rad52_fam"/>
</dbReference>
<comment type="similarity">
    <text evidence="1">Belongs to the RAD52 family.</text>
</comment>
<evidence type="ECO:0000256" key="3">
    <source>
        <dbReference type="ARBA" id="ARBA00023204"/>
    </source>
</evidence>
<dbReference type="GO" id="GO:0003723">
    <property type="term" value="F:RNA binding"/>
    <property type="evidence" value="ECO:0007669"/>
    <property type="project" value="InterPro"/>
</dbReference>
<reference evidence="5" key="1">
    <citation type="submission" date="2010-01" db="EMBL/GenBank/DDBJ databases">
        <title>Genome fragments of uncultured bacteria from the North Pacific subtropical Gyre.</title>
        <authorList>
            <person name="Pham V.D."/>
            <person name="Delong E.F."/>
        </authorList>
    </citation>
    <scope>NUCLEOTIDE SEQUENCE</scope>
</reference>
<feature type="domain" description="RRM" evidence="4">
    <location>
        <begin position="4"/>
        <end position="53"/>
    </location>
</feature>
<dbReference type="InterPro" id="IPR012677">
    <property type="entry name" value="Nucleotide-bd_a/b_plait_sf"/>
</dbReference>
<dbReference type="AlphaFoldDB" id="E7C1W1"/>
<dbReference type="Gene3D" id="3.30.390.80">
    <property type="entry name" value="DNA repair protein Rad52/59/22"/>
    <property type="match status" value="1"/>
</dbReference>
<evidence type="ECO:0000259" key="4">
    <source>
        <dbReference type="Pfam" id="PF00076"/>
    </source>
</evidence>
<dbReference type="EMBL" id="GU567954">
    <property type="protein sequence ID" value="ADI21435.1"/>
    <property type="molecule type" value="Genomic_DNA"/>
</dbReference>
<organism evidence="5">
    <name type="scientific">uncultured gamma proteobacterium HF0010_26J14</name>
    <dbReference type="NCBI Taxonomy" id="723564"/>
    <lineage>
        <taxon>Bacteria</taxon>
        <taxon>Pseudomonadati</taxon>
        <taxon>Pseudomonadota</taxon>
        <taxon>Gammaproteobacteria</taxon>
        <taxon>environmental samples</taxon>
    </lineage>
</organism>
<name>E7C1W1_9GAMM</name>
<dbReference type="CDD" id="cd00590">
    <property type="entry name" value="RRM_SF"/>
    <property type="match status" value="1"/>
</dbReference>
<accession>E7C1W1</accession>
<dbReference type="InterPro" id="IPR035979">
    <property type="entry name" value="RBD_domain_sf"/>
</dbReference>
<dbReference type="SUPFAM" id="SSF54928">
    <property type="entry name" value="RNA-binding domain, RBD"/>
    <property type="match status" value="1"/>
</dbReference>
<dbReference type="SUPFAM" id="SSF54768">
    <property type="entry name" value="dsRNA-binding domain-like"/>
    <property type="match status" value="1"/>
</dbReference>
<protein>
    <recommendedName>
        <fullName evidence="4">RRM domain-containing protein</fullName>
    </recommendedName>
</protein>
<sequence length="196" mass="21974">MKCFFSQCGVVADIFVFFESQTHCACIVVYASYTAATRSLKELNGVPLNGRSILVAKPKQHYFSNLYVHKQERQIINLANVVFGFNHWSSEIIETKLEKVEVVKRRTTEGGTYENENVLYVAACTTTIQVNIALSPTILNNLSVLGTITYEATSDKKLEAVKQSRIESKTRALIIAFEKIQVAVSSKFIIPMIIKT</sequence>
<dbReference type="InterPro" id="IPR042525">
    <property type="entry name" value="Rad52_Rad59_Rad22_sf"/>
</dbReference>
<keyword evidence="3" id="KW-0234">DNA repair</keyword>
<evidence type="ECO:0000256" key="1">
    <source>
        <dbReference type="ARBA" id="ARBA00006638"/>
    </source>
</evidence>
<evidence type="ECO:0000256" key="2">
    <source>
        <dbReference type="ARBA" id="ARBA00022763"/>
    </source>
</evidence>
<dbReference type="Pfam" id="PF00076">
    <property type="entry name" value="RRM_1"/>
    <property type="match status" value="1"/>
</dbReference>
<dbReference type="Pfam" id="PF04098">
    <property type="entry name" value="Rad52_Rad22"/>
    <property type="match status" value="1"/>
</dbReference>
<evidence type="ECO:0000313" key="5">
    <source>
        <dbReference type="EMBL" id="ADI21435.1"/>
    </source>
</evidence>